<dbReference type="Proteomes" id="UP000024404">
    <property type="component" value="Unassembled WGS sequence"/>
</dbReference>
<name>A0A8R1XX02_ONCVO</name>
<keyword evidence="2" id="KW-1185">Reference proteome</keyword>
<reference evidence="2" key="1">
    <citation type="submission" date="2013-10" db="EMBL/GenBank/DDBJ databases">
        <title>Genome sequencing of Onchocerca volvulus.</title>
        <authorList>
            <person name="Cotton J."/>
            <person name="Tsai J."/>
            <person name="Stanley E."/>
            <person name="Tracey A."/>
            <person name="Holroyd N."/>
            <person name="Lustigman S."/>
            <person name="Berriman M."/>
        </authorList>
    </citation>
    <scope>NUCLEOTIDE SEQUENCE</scope>
</reference>
<evidence type="ECO:0000313" key="2">
    <source>
        <dbReference type="Proteomes" id="UP000024404"/>
    </source>
</evidence>
<organism evidence="1 2">
    <name type="scientific">Onchocerca volvulus</name>
    <dbReference type="NCBI Taxonomy" id="6282"/>
    <lineage>
        <taxon>Eukaryota</taxon>
        <taxon>Metazoa</taxon>
        <taxon>Ecdysozoa</taxon>
        <taxon>Nematoda</taxon>
        <taxon>Chromadorea</taxon>
        <taxon>Rhabditida</taxon>
        <taxon>Spirurina</taxon>
        <taxon>Spiruromorpha</taxon>
        <taxon>Filarioidea</taxon>
        <taxon>Onchocercidae</taxon>
        <taxon>Onchocerca</taxon>
    </lineage>
</organism>
<evidence type="ECO:0000313" key="1">
    <source>
        <dbReference type="EnsemblMetazoa" id="OVOC6642.1"/>
    </source>
</evidence>
<dbReference type="EMBL" id="CMVM020000180">
    <property type="status" value="NOT_ANNOTATED_CDS"/>
    <property type="molecule type" value="Genomic_DNA"/>
</dbReference>
<sequence>MVMTDLKKEVTLQTKLLLNQKRGNLSKQINDEMQKQRTIHKHQTIYRSAIQQL</sequence>
<proteinExistence type="predicted"/>
<dbReference type="AlphaFoldDB" id="A0A8R1XX02"/>
<accession>A0A8R1XX02</accession>
<protein>
    <submittedName>
        <fullName evidence="1">Uncharacterized protein</fullName>
    </submittedName>
</protein>
<reference evidence="1" key="2">
    <citation type="submission" date="2022-06" db="UniProtKB">
        <authorList>
            <consortium name="EnsemblMetazoa"/>
        </authorList>
    </citation>
    <scope>IDENTIFICATION</scope>
</reference>
<dbReference type="EnsemblMetazoa" id="OVOC6642.1">
    <property type="protein sequence ID" value="OVOC6642.1"/>
    <property type="gene ID" value="WBGene00243451"/>
</dbReference>